<dbReference type="GO" id="GO:0032993">
    <property type="term" value="C:protein-DNA complex"/>
    <property type="evidence" value="ECO:0007669"/>
    <property type="project" value="TreeGrafter"/>
</dbReference>
<feature type="domain" description="Response regulatory" evidence="8">
    <location>
        <begin position="21"/>
        <end position="132"/>
    </location>
</feature>
<evidence type="ECO:0000256" key="7">
    <source>
        <dbReference type="PROSITE-ProRule" id="PRU01091"/>
    </source>
</evidence>
<dbReference type="Pfam" id="PF00072">
    <property type="entry name" value="Response_reg"/>
    <property type="match status" value="1"/>
</dbReference>
<dbReference type="CDD" id="cd00383">
    <property type="entry name" value="trans_reg_C"/>
    <property type="match status" value="1"/>
</dbReference>
<dbReference type="GO" id="GO:0000976">
    <property type="term" value="F:transcription cis-regulatory region binding"/>
    <property type="evidence" value="ECO:0007669"/>
    <property type="project" value="TreeGrafter"/>
</dbReference>
<evidence type="ECO:0000256" key="3">
    <source>
        <dbReference type="ARBA" id="ARBA00023015"/>
    </source>
</evidence>
<keyword evidence="5" id="KW-0804">Transcription</keyword>
<comment type="caution">
    <text evidence="10">The sequence shown here is derived from an EMBL/GenBank/DDBJ whole genome shotgun (WGS) entry which is preliminary data.</text>
</comment>
<dbReference type="Gene3D" id="3.40.50.2300">
    <property type="match status" value="1"/>
</dbReference>
<dbReference type="PANTHER" id="PTHR48111">
    <property type="entry name" value="REGULATOR OF RPOS"/>
    <property type="match status" value="1"/>
</dbReference>
<organism evidence="10 11">
    <name type="scientific">Promicromonospora sukumoe</name>
    <dbReference type="NCBI Taxonomy" id="88382"/>
    <lineage>
        <taxon>Bacteria</taxon>
        <taxon>Bacillati</taxon>
        <taxon>Actinomycetota</taxon>
        <taxon>Actinomycetes</taxon>
        <taxon>Micrococcales</taxon>
        <taxon>Promicromonosporaceae</taxon>
        <taxon>Promicromonospora</taxon>
    </lineage>
</organism>
<protein>
    <submittedName>
        <fullName evidence="10">DNA-binding response OmpR family regulator</fullName>
    </submittedName>
</protein>
<dbReference type="Pfam" id="PF00486">
    <property type="entry name" value="Trans_reg_C"/>
    <property type="match status" value="1"/>
</dbReference>
<evidence type="ECO:0000313" key="10">
    <source>
        <dbReference type="EMBL" id="MBA8807850.1"/>
    </source>
</evidence>
<dbReference type="GO" id="GO:0005829">
    <property type="term" value="C:cytosol"/>
    <property type="evidence" value="ECO:0007669"/>
    <property type="project" value="TreeGrafter"/>
</dbReference>
<dbReference type="PROSITE" id="PS50110">
    <property type="entry name" value="RESPONSE_REGULATORY"/>
    <property type="match status" value="1"/>
</dbReference>
<evidence type="ECO:0000313" key="11">
    <source>
        <dbReference type="Proteomes" id="UP000540568"/>
    </source>
</evidence>
<dbReference type="Gene3D" id="1.10.10.10">
    <property type="entry name" value="Winged helix-like DNA-binding domain superfamily/Winged helix DNA-binding domain"/>
    <property type="match status" value="1"/>
</dbReference>
<keyword evidence="11" id="KW-1185">Reference proteome</keyword>
<name>A0A7W3J7S1_9MICO</name>
<keyword evidence="3" id="KW-0805">Transcription regulation</keyword>
<evidence type="ECO:0000256" key="2">
    <source>
        <dbReference type="ARBA" id="ARBA00023012"/>
    </source>
</evidence>
<dbReference type="Proteomes" id="UP000540568">
    <property type="component" value="Unassembled WGS sequence"/>
</dbReference>
<dbReference type="RefSeq" id="WP_182615475.1">
    <property type="nucleotide sequence ID" value="NZ_BAAATF010000006.1"/>
</dbReference>
<dbReference type="PANTHER" id="PTHR48111:SF1">
    <property type="entry name" value="TWO-COMPONENT RESPONSE REGULATOR ORR33"/>
    <property type="match status" value="1"/>
</dbReference>
<dbReference type="GO" id="GO:0000156">
    <property type="term" value="F:phosphorelay response regulator activity"/>
    <property type="evidence" value="ECO:0007669"/>
    <property type="project" value="TreeGrafter"/>
</dbReference>
<dbReference type="InterPro" id="IPR011006">
    <property type="entry name" value="CheY-like_superfamily"/>
</dbReference>
<reference evidence="10 11" key="1">
    <citation type="submission" date="2020-07" db="EMBL/GenBank/DDBJ databases">
        <title>Sequencing the genomes of 1000 actinobacteria strains.</title>
        <authorList>
            <person name="Klenk H.-P."/>
        </authorList>
    </citation>
    <scope>NUCLEOTIDE SEQUENCE [LARGE SCALE GENOMIC DNA]</scope>
    <source>
        <strain evidence="10 11">DSM 44121</strain>
    </source>
</reference>
<evidence type="ECO:0000256" key="4">
    <source>
        <dbReference type="ARBA" id="ARBA00023125"/>
    </source>
</evidence>
<evidence type="ECO:0000256" key="6">
    <source>
        <dbReference type="PROSITE-ProRule" id="PRU00169"/>
    </source>
</evidence>
<dbReference type="SMART" id="SM00862">
    <property type="entry name" value="Trans_reg_C"/>
    <property type="match status" value="1"/>
</dbReference>
<dbReference type="AlphaFoldDB" id="A0A7W3J7S1"/>
<evidence type="ECO:0000259" key="8">
    <source>
        <dbReference type="PROSITE" id="PS50110"/>
    </source>
</evidence>
<feature type="domain" description="OmpR/PhoB-type" evidence="9">
    <location>
        <begin position="141"/>
        <end position="236"/>
    </location>
</feature>
<evidence type="ECO:0000259" key="9">
    <source>
        <dbReference type="PROSITE" id="PS51755"/>
    </source>
</evidence>
<gene>
    <name evidence="10" type="ORF">FHX71_001792</name>
</gene>
<keyword evidence="1 6" id="KW-0597">Phosphoprotein</keyword>
<evidence type="ECO:0000256" key="1">
    <source>
        <dbReference type="ARBA" id="ARBA00022553"/>
    </source>
</evidence>
<dbReference type="EMBL" id="JACGWV010000001">
    <property type="protein sequence ID" value="MBA8807850.1"/>
    <property type="molecule type" value="Genomic_DNA"/>
</dbReference>
<evidence type="ECO:0000256" key="5">
    <source>
        <dbReference type="ARBA" id="ARBA00023163"/>
    </source>
</evidence>
<dbReference type="GO" id="GO:0006355">
    <property type="term" value="P:regulation of DNA-templated transcription"/>
    <property type="evidence" value="ECO:0007669"/>
    <property type="project" value="InterPro"/>
</dbReference>
<dbReference type="InterPro" id="IPR039420">
    <property type="entry name" value="WalR-like"/>
</dbReference>
<dbReference type="SUPFAM" id="SSF52172">
    <property type="entry name" value="CheY-like"/>
    <property type="match status" value="1"/>
</dbReference>
<sequence length="238" mass="25802">MAAVEDRVAVGAPGVGAGTERVLVVASDEELLDLLRTTLGLAGYDVEHASTGPEAVDRARTTPFDLLVVDTGLPGLRHIPRWAPQEREMPVLFLASGGQVDMVASEVGFSGDDYLSKPLRVGDLLARVRLLLRGAPGVGRHKVLAQGELRLDEATCRAWRGERELGLGPAEYRLLRALLTRAGTVLSKEQIAHRVWGEVRDDNAIERLVSRLRGKVDRESPALIRTQRGFGYSLGVGD</sequence>
<dbReference type="PROSITE" id="PS51755">
    <property type="entry name" value="OMPR_PHOB"/>
    <property type="match status" value="1"/>
</dbReference>
<dbReference type="InterPro" id="IPR036388">
    <property type="entry name" value="WH-like_DNA-bd_sf"/>
</dbReference>
<dbReference type="InterPro" id="IPR001867">
    <property type="entry name" value="OmpR/PhoB-type_DNA-bd"/>
</dbReference>
<keyword evidence="2" id="KW-0902">Two-component regulatory system</keyword>
<keyword evidence="4 7" id="KW-0238">DNA-binding</keyword>
<feature type="modified residue" description="4-aspartylphosphate" evidence="6">
    <location>
        <position position="70"/>
    </location>
</feature>
<feature type="DNA-binding region" description="OmpR/PhoB-type" evidence="7">
    <location>
        <begin position="141"/>
        <end position="236"/>
    </location>
</feature>
<dbReference type="SMART" id="SM00448">
    <property type="entry name" value="REC"/>
    <property type="match status" value="1"/>
</dbReference>
<dbReference type="InterPro" id="IPR001789">
    <property type="entry name" value="Sig_transdc_resp-reg_receiver"/>
</dbReference>
<accession>A0A7W3J7S1</accession>
<proteinExistence type="predicted"/>